<reference evidence="2" key="1">
    <citation type="submission" date="2016-11" db="EMBL/GenBank/DDBJ databases">
        <authorList>
            <person name="Varghese N."/>
            <person name="Submissions S."/>
        </authorList>
    </citation>
    <scope>NUCLEOTIDE SEQUENCE [LARGE SCALE GENOMIC DNA]</scope>
    <source>
        <strain evidence="2">DSM 26134</strain>
    </source>
</reference>
<name>A0A1M6KBZ2_REIAG</name>
<protein>
    <submittedName>
        <fullName evidence="1">Uncharacterized protein</fullName>
    </submittedName>
</protein>
<sequence length="292" mass="34078">MKINHILLSLESKINRTKPGSEYVVRSFSFTLEKIRKGEVSVVFDENLNYGISGCASADILEGGEINFSFGRFLIDAYDPFPLLVEGIIIHEFQHVYDFINKPELIQISRGNPIEELYFEVDAISLEGIFFKSYRTESDTMSSIERFFMNDARNRFWGVTAVFEKVDLRLLHRIDNIEKELKTSDEAIQRFEEIGIEVLNEIEFDDNDWMNYCDLVTLRTYTYFSRQVLHDILFTLEGGGLTDEELKLSRYSTINRLITKMLEVQTQHHNFVNEFRGELIENYNNEVLAAIK</sequence>
<gene>
    <name evidence="1" type="ORF">SAMN04488028_101518</name>
</gene>
<dbReference type="Proteomes" id="UP000184474">
    <property type="component" value="Unassembled WGS sequence"/>
</dbReference>
<keyword evidence="2" id="KW-1185">Reference proteome</keyword>
<organism evidence="1 2">
    <name type="scientific">Reichenbachiella agariperforans</name>
    <dbReference type="NCBI Taxonomy" id="156994"/>
    <lineage>
        <taxon>Bacteria</taxon>
        <taxon>Pseudomonadati</taxon>
        <taxon>Bacteroidota</taxon>
        <taxon>Cytophagia</taxon>
        <taxon>Cytophagales</taxon>
        <taxon>Reichenbachiellaceae</taxon>
        <taxon>Reichenbachiella</taxon>
    </lineage>
</organism>
<evidence type="ECO:0000313" key="1">
    <source>
        <dbReference type="EMBL" id="SHJ56424.1"/>
    </source>
</evidence>
<dbReference type="RefSeq" id="WP_139280866.1">
    <property type="nucleotide sequence ID" value="NZ_FRAA01000001.1"/>
</dbReference>
<accession>A0A1M6KBZ2</accession>
<evidence type="ECO:0000313" key="2">
    <source>
        <dbReference type="Proteomes" id="UP000184474"/>
    </source>
</evidence>
<dbReference type="AlphaFoldDB" id="A0A1M6KBZ2"/>
<dbReference type="EMBL" id="FRAA01000001">
    <property type="protein sequence ID" value="SHJ56424.1"/>
    <property type="molecule type" value="Genomic_DNA"/>
</dbReference>
<proteinExistence type="predicted"/>